<evidence type="ECO:0008006" key="3">
    <source>
        <dbReference type="Google" id="ProtNLM"/>
    </source>
</evidence>
<evidence type="ECO:0000313" key="2">
    <source>
        <dbReference type="Proteomes" id="UP001597493"/>
    </source>
</evidence>
<dbReference type="EMBL" id="JBHUMY010000020">
    <property type="protein sequence ID" value="MFD2661977.1"/>
    <property type="molecule type" value="Genomic_DNA"/>
</dbReference>
<proteinExistence type="predicted"/>
<keyword evidence="2" id="KW-1185">Reference proteome</keyword>
<accession>A0ABW5QZU1</accession>
<gene>
    <name evidence="1" type="ORF">ACFSW5_17110</name>
</gene>
<organism evidence="1 2">
    <name type="scientific">Paenibacillus thailandensis</name>
    <dbReference type="NCBI Taxonomy" id="393250"/>
    <lineage>
        <taxon>Bacteria</taxon>
        <taxon>Bacillati</taxon>
        <taxon>Bacillota</taxon>
        <taxon>Bacilli</taxon>
        <taxon>Bacillales</taxon>
        <taxon>Paenibacillaceae</taxon>
        <taxon>Paenibacillus</taxon>
    </lineage>
</organism>
<dbReference type="PROSITE" id="PS51257">
    <property type="entry name" value="PROKAR_LIPOPROTEIN"/>
    <property type="match status" value="1"/>
</dbReference>
<sequence>MNANERKQGKASSVRRLLVALALAASAVALTGCLYPKEQLRQNAVPPRDAVRNVQLAIEDYQKELGLLPIKNSTVDTPRYEKFVVDFTKLLSGGYISEVPGAAFEEGGHYYFIVIDEETSPRVKLMDLLTVQYINDLKAQVRDYARAHNGALPRGDEVAPGFYRIDYGLLNKKEKPLRSVYSGQTIPVLLDREGNVYADYAIDIMQAIQKSGRTDFDPSLDLRTLLVDNSVFAPAKSTAYRYVDGEPMPVPE</sequence>
<reference evidence="2" key="1">
    <citation type="journal article" date="2019" name="Int. J. Syst. Evol. Microbiol.">
        <title>The Global Catalogue of Microorganisms (GCM) 10K type strain sequencing project: providing services to taxonomists for standard genome sequencing and annotation.</title>
        <authorList>
            <consortium name="The Broad Institute Genomics Platform"/>
            <consortium name="The Broad Institute Genome Sequencing Center for Infectious Disease"/>
            <person name="Wu L."/>
            <person name="Ma J."/>
        </authorList>
    </citation>
    <scope>NUCLEOTIDE SEQUENCE [LARGE SCALE GENOMIC DNA]</scope>
    <source>
        <strain evidence="2">TISTR 1827</strain>
    </source>
</reference>
<protein>
    <recommendedName>
        <fullName evidence="3">DUF3939 domain-containing protein</fullName>
    </recommendedName>
</protein>
<evidence type="ECO:0000313" key="1">
    <source>
        <dbReference type="EMBL" id="MFD2661977.1"/>
    </source>
</evidence>
<name>A0ABW5QZU1_9BACL</name>
<dbReference type="Proteomes" id="UP001597493">
    <property type="component" value="Unassembled WGS sequence"/>
</dbReference>
<comment type="caution">
    <text evidence="1">The sequence shown here is derived from an EMBL/GenBank/DDBJ whole genome shotgun (WGS) entry which is preliminary data.</text>
</comment>